<proteinExistence type="predicted"/>
<dbReference type="Proteomes" id="UP000253728">
    <property type="component" value="Unassembled WGS sequence"/>
</dbReference>
<accession>A0A336NIY3</accession>
<dbReference type="EMBL" id="UFSP01000005">
    <property type="protein sequence ID" value="SSZ30827.1"/>
    <property type="molecule type" value="Genomic_DNA"/>
</dbReference>
<evidence type="ECO:0000313" key="2">
    <source>
        <dbReference type="Proteomes" id="UP000253728"/>
    </source>
</evidence>
<name>A0A336NIY3_AGGAP</name>
<sequence>MSKQIFYAEKYPDTVPFVAELVRLDVDYEEIAILTSLSNLKQFIRLRDNNSALYVVKVNGYLGFLPCC</sequence>
<organism evidence="1 2">
    <name type="scientific">Aggregatibacter aphrophilus</name>
    <name type="common">Haemophilus aphrophilus</name>
    <dbReference type="NCBI Taxonomy" id="732"/>
    <lineage>
        <taxon>Bacteria</taxon>
        <taxon>Pseudomonadati</taxon>
        <taxon>Pseudomonadota</taxon>
        <taxon>Gammaproteobacteria</taxon>
        <taxon>Pasteurellales</taxon>
        <taxon>Pasteurellaceae</taxon>
        <taxon>Aggregatibacter</taxon>
    </lineage>
</organism>
<evidence type="ECO:0000313" key="1">
    <source>
        <dbReference type="EMBL" id="SSZ30827.1"/>
    </source>
</evidence>
<protein>
    <submittedName>
        <fullName evidence="1">Glutaredoxin-related protein</fullName>
    </submittedName>
</protein>
<gene>
    <name evidence="1" type="ORF">NCTC5908_02668</name>
</gene>
<dbReference type="AlphaFoldDB" id="A0A336NIY3"/>
<reference evidence="1 2" key="1">
    <citation type="submission" date="2018-06" db="EMBL/GenBank/DDBJ databases">
        <authorList>
            <consortium name="Pathogen Informatics"/>
            <person name="Doyle S."/>
        </authorList>
    </citation>
    <scope>NUCLEOTIDE SEQUENCE [LARGE SCALE GENOMIC DNA]</scope>
    <source>
        <strain evidence="1 2">NCTC5908</strain>
    </source>
</reference>